<reference evidence="2" key="1">
    <citation type="submission" date="2023-03" db="EMBL/GenBank/DDBJ databases">
        <title>Massive genome expansion in bonnet fungi (Mycena s.s.) driven by repeated elements and novel gene families across ecological guilds.</title>
        <authorList>
            <consortium name="Lawrence Berkeley National Laboratory"/>
            <person name="Harder C.B."/>
            <person name="Miyauchi S."/>
            <person name="Viragh M."/>
            <person name="Kuo A."/>
            <person name="Thoen E."/>
            <person name="Andreopoulos B."/>
            <person name="Lu D."/>
            <person name="Skrede I."/>
            <person name="Drula E."/>
            <person name="Henrissat B."/>
            <person name="Morin E."/>
            <person name="Kohler A."/>
            <person name="Barry K."/>
            <person name="LaButti K."/>
            <person name="Morin E."/>
            <person name="Salamov A."/>
            <person name="Lipzen A."/>
            <person name="Mereny Z."/>
            <person name="Hegedus B."/>
            <person name="Baldrian P."/>
            <person name="Stursova M."/>
            <person name="Weitz H."/>
            <person name="Taylor A."/>
            <person name="Grigoriev I.V."/>
            <person name="Nagy L.G."/>
            <person name="Martin F."/>
            <person name="Kauserud H."/>
        </authorList>
    </citation>
    <scope>NUCLEOTIDE SEQUENCE</scope>
    <source>
        <strain evidence="2">CBHHK182m</strain>
    </source>
</reference>
<evidence type="ECO:0000313" key="3">
    <source>
        <dbReference type="Proteomes" id="UP001215598"/>
    </source>
</evidence>
<keyword evidence="1" id="KW-0472">Membrane</keyword>
<keyword evidence="1" id="KW-0812">Transmembrane</keyword>
<feature type="transmembrane region" description="Helical" evidence="1">
    <location>
        <begin position="534"/>
        <end position="556"/>
    </location>
</feature>
<sequence length="622" mass="67109">MPIMSLPDGGRPRLASSQISSWTYPNRRSALRSTGTGLRLRLLCFFLHLSLVLVHVGLVVVALRGVERTIIFDIGQQGRASVFVTAVATAVGTVYLSLVLYWTQRLALRRNLRFEKTLTATHDNATAWSGIGSALVTLLDQIAVTSSVLGTLSVFAYLATISALHVTTPALFSIQAFNLSTPTHIDTQGFPRINEAVDSDGEGTNTFIALVLPFLPWIDQVPTLGLDNGSIYEVPTVNNGKDSTTVNAVGFNISCGYLTGVNTNVTTDTNDDTQWEIDFGGQDNSVFVYDTVPNAIMLAADNLWNNTIILYSTANILDSQGNSATPVQLNPPMSNVTELYFFQCFKSNVAQTSEVDCRTRESISVSPNILKNSSVWNEQTVGDGPPVSAFNASLVEIDWWTDILDNFVFGNPGLRSDIPFSPQDLSPDTTNLKLSLADVFLTERLGLKYGDLSATAPAASLHALENSLSSLVAAVYWIASNIHAGALDSTFEAPLEKVTGEDSGFFPTPTAPIFTAGSATVVIPKPAARLTISIYAVSLGLFASIVLFLLVAPQLLQSPGESSPVEGTGLLHIMWFLRNHPELEELVPQVDSPTDHNLRAAGMVRVALTGLDTEQKGYSQMF</sequence>
<dbReference type="AlphaFoldDB" id="A0AAD7IIZ9"/>
<proteinExistence type="predicted"/>
<keyword evidence="1" id="KW-1133">Transmembrane helix</keyword>
<comment type="caution">
    <text evidence="2">The sequence shown here is derived from an EMBL/GenBank/DDBJ whole genome shotgun (WGS) entry which is preliminary data.</text>
</comment>
<evidence type="ECO:0000256" key="1">
    <source>
        <dbReference type="SAM" id="Phobius"/>
    </source>
</evidence>
<keyword evidence="3" id="KW-1185">Reference proteome</keyword>
<gene>
    <name evidence="2" type="ORF">B0H16DRAFT_995133</name>
</gene>
<feature type="transmembrane region" description="Helical" evidence="1">
    <location>
        <begin position="42"/>
        <end position="63"/>
    </location>
</feature>
<dbReference type="EMBL" id="JARKIB010000088">
    <property type="protein sequence ID" value="KAJ7744163.1"/>
    <property type="molecule type" value="Genomic_DNA"/>
</dbReference>
<name>A0AAD7IIZ9_9AGAR</name>
<feature type="transmembrane region" description="Helical" evidence="1">
    <location>
        <begin position="83"/>
        <end position="103"/>
    </location>
</feature>
<evidence type="ECO:0000313" key="2">
    <source>
        <dbReference type="EMBL" id="KAJ7744163.1"/>
    </source>
</evidence>
<protein>
    <submittedName>
        <fullName evidence="2">Uncharacterized protein</fullName>
    </submittedName>
</protein>
<accession>A0AAD7IIZ9</accession>
<organism evidence="2 3">
    <name type="scientific">Mycena metata</name>
    <dbReference type="NCBI Taxonomy" id="1033252"/>
    <lineage>
        <taxon>Eukaryota</taxon>
        <taxon>Fungi</taxon>
        <taxon>Dikarya</taxon>
        <taxon>Basidiomycota</taxon>
        <taxon>Agaricomycotina</taxon>
        <taxon>Agaricomycetes</taxon>
        <taxon>Agaricomycetidae</taxon>
        <taxon>Agaricales</taxon>
        <taxon>Marasmiineae</taxon>
        <taxon>Mycenaceae</taxon>
        <taxon>Mycena</taxon>
    </lineage>
</organism>
<dbReference type="Proteomes" id="UP001215598">
    <property type="component" value="Unassembled WGS sequence"/>
</dbReference>